<dbReference type="PANTHER" id="PTHR43649">
    <property type="entry name" value="ARABINOSE-BINDING PROTEIN-RELATED"/>
    <property type="match status" value="1"/>
</dbReference>
<evidence type="ECO:0000313" key="8">
    <source>
        <dbReference type="Proteomes" id="UP000664209"/>
    </source>
</evidence>
<evidence type="ECO:0000256" key="2">
    <source>
        <dbReference type="ARBA" id="ARBA00022729"/>
    </source>
</evidence>
<evidence type="ECO:0000256" key="5">
    <source>
        <dbReference type="ARBA" id="ARBA00023288"/>
    </source>
</evidence>
<dbReference type="SUPFAM" id="SSF53850">
    <property type="entry name" value="Periplasmic binding protein-like II"/>
    <property type="match status" value="1"/>
</dbReference>
<evidence type="ECO:0000313" key="7">
    <source>
        <dbReference type="EMBL" id="MBO1752128.1"/>
    </source>
</evidence>
<dbReference type="PANTHER" id="PTHR43649:SF33">
    <property type="entry name" value="POLYGALACTURONAN_RHAMNOGALACTURONAN-BINDING PROTEIN YTCQ"/>
    <property type="match status" value="1"/>
</dbReference>
<keyword evidence="2 6" id="KW-0732">Signal</keyword>
<accession>A0A939LQG9</accession>
<keyword evidence="4" id="KW-0564">Palmitate</keyword>
<feature type="chain" id="PRO_5037787879" evidence="6">
    <location>
        <begin position="32"/>
        <end position="449"/>
    </location>
</feature>
<dbReference type="InterPro" id="IPR050490">
    <property type="entry name" value="Bact_solute-bd_prot1"/>
</dbReference>
<protein>
    <submittedName>
        <fullName evidence="7">Sugar ABC transporter substrate-binding protein</fullName>
    </submittedName>
</protein>
<feature type="signal peptide" evidence="6">
    <location>
        <begin position="1"/>
        <end position="31"/>
    </location>
</feature>
<name>A0A939LQG9_9CELL</name>
<evidence type="ECO:0000256" key="3">
    <source>
        <dbReference type="ARBA" id="ARBA00023136"/>
    </source>
</evidence>
<dbReference type="CDD" id="cd13585">
    <property type="entry name" value="PBP2_TMBP_like"/>
    <property type="match status" value="1"/>
</dbReference>
<keyword evidence="5" id="KW-0449">Lipoprotein</keyword>
<reference evidence="7" key="1">
    <citation type="submission" date="2021-03" db="EMBL/GenBank/DDBJ databases">
        <title>Actinotalea soli sp. nov., isolated from soil.</title>
        <authorList>
            <person name="Ping W."/>
            <person name="Zhang J."/>
        </authorList>
    </citation>
    <scope>NUCLEOTIDE SEQUENCE</scope>
    <source>
        <strain evidence="7">BY-33</strain>
    </source>
</reference>
<evidence type="ECO:0000256" key="4">
    <source>
        <dbReference type="ARBA" id="ARBA00023139"/>
    </source>
</evidence>
<dbReference type="Pfam" id="PF01547">
    <property type="entry name" value="SBP_bac_1"/>
    <property type="match status" value="1"/>
</dbReference>
<evidence type="ECO:0000256" key="6">
    <source>
        <dbReference type="SAM" id="SignalP"/>
    </source>
</evidence>
<comment type="caution">
    <text evidence="7">The sequence shown here is derived from an EMBL/GenBank/DDBJ whole genome shotgun (WGS) entry which is preliminary data.</text>
</comment>
<dbReference type="RefSeq" id="WP_208055812.1">
    <property type="nucleotide sequence ID" value="NZ_JAGEMK010000004.1"/>
</dbReference>
<keyword evidence="1" id="KW-1003">Cell membrane</keyword>
<keyword evidence="3" id="KW-0472">Membrane</keyword>
<dbReference type="Gene3D" id="3.40.190.10">
    <property type="entry name" value="Periplasmic binding protein-like II"/>
    <property type="match status" value="1"/>
</dbReference>
<organism evidence="7 8">
    <name type="scientific">Actinotalea soli</name>
    <dbReference type="NCBI Taxonomy" id="2819234"/>
    <lineage>
        <taxon>Bacteria</taxon>
        <taxon>Bacillati</taxon>
        <taxon>Actinomycetota</taxon>
        <taxon>Actinomycetes</taxon>
        <taxon>Micrococcales</taxon>
        <taxon>Cellulomonadaceae</taxon>
        <taxon>Actinotalea</taxon>
    </lineage>
</organism>
<keyword evidence="8" id="KW-1185">Reference proteome</keyword>
<dbReference type="InterPro" id="IPR006059">
    <property type="entry name" value="SBP"/>
</dbReference>
<dbReference type="PROSITE" id="PS51257">
    <property type="entry name" value="PROKAR_LIPOPROTEIN"/>
    <property type="match status" value="1"/>
</dbReference>
<sequence length="449" mass="48912">MSIYRARPRTPFTRRIAAGTVGAVLAVTVLAACSGGDDEPSGTGDGAAAGGETTIRYAFWGVPEEVEVQEQLKAAFEAEHPEITVELDHVSDAGAFGANMLTQIAGGNAPDVFYVGEALVSSFGQRGVLEDLMPYIERDGVDLEAYIDGTVQPLVTPENEMFAFPKDNTPMMVYYNKRLFDEAGVEYPSDDWTWEEMRTAAEQLTVREGNQVRQYGIDYGAGWTTYMPTVYSNGGTLFNEDRTASTYADPATAEAVQAIADLWLTEPAVAPSPDAFAEMGLNGTDLFLSGRLAMQLNGRWNAFFIRDLEDEWGVAPMPSLEEGKTTSLFVTLAVPENSQNKDAAWEFVKFVVSEEGQRINSPTGLGLPVLESLVEDGPSWLLEGESEDNAAVYLDSLTNRVEPLPFHPQWSETVDEIAVRELDAVWRGESTAAEAGERIDQQIEAVLGG</sequence>
<dbReference type="EMBL" id="JAGEMK010000004">
    <property type="protein sequence ID" value="MBO1752128.1"/>
    <property type="molecule type" value="Genomic_DNA"/>
</dbReference>
<dbReference type="Proteomes" id="UP000664209">
    <property type="component" value="Unassembled WGS sequence"/>
</dbReference>
<proteinExistence type="predicted"/>
<gene>
    <name evidence="7" type="ORF">J4G33_09965</name>
</gene>
<evidence type="ECO:0000256" key="1">
    <source>
        <dbReference type="ARBA" id="ARBA00022475"/>
    </source>
</evidence>
<dbReference type="AlphaFoldDB" id="A0A939LQG9"/>